<comment type="caution">
    <text evidence="2">The sequence shown here is derived from an EMBL/GenBank/DDBJ whole genome shotgun (WGS) entry which is preliminary data.</text>
</comment>
<sequence>MSAWRTNRSSNAPHDADGLGHTLRCQCQQVLPRGHAYFGFVTVNHSHASLHADDILITASQGYASRTNEQEKEIASMSLGLIRSTLNRICAL</sequence>
<evidence type="ECO:0000313" key="2">
    <source>
        <dbReference type="EMBL" id="TVU07309.1"/>
    </source>
</evidence>
<dbReference type="EMBL" id="RWGY01000045">
    <property type="protein sequence ID" value="TVU07309.1"/>
    <property type="molecule type" value="Genomic_DNA"/>
</dbReference>
<dbReference type="Proteomes" id="UP000324897">
    <property type="component" value="Unassembled WGS sequence"/>
</dbReference>
<dbReference type="AlphaFoldDB" id="A0A5J9T7K8"/>
<dbReference type="Gramene" id="TVU07309">
    <property type="protein sequence ID" value="TVU07309"/>
    <property type="gene ID" value="EJB05_47359"/>
</dbReference>
<feature type="region of interest" description="Disordered" evidence="1">
    <location>
        <begin position="1"/>
        <end position="20"/>
    </location>
</feature>
<gene>
    <name evidence="2" type="ORF">EJB05_47359</name>
</gene>
<evidence type="ECO:0000313" key="3">
    <source>
        <dbReference type="Proteomes" id="UP000324897"/>
    </source>
</evidence>
<protein>
    <submittedName>
        <fullName evidence="2">Uncharacterized protein</fullName>
    </submittedName>
</protein>
<name>A0A5J9T7K8_9POAL</name>
<reference evidence="2 3" key="1">
    <citation type="journal article" date="2019" name="Sci. Rep.">
        <title>A high-quality genome of Eragrostis curvula grass provides insights into Poaceae evolution and supports new strategies to enhance forage quality.</title>
        <authorList>
            <person name="Carballo J."/>
            <person name="Santos B.A.C.M."/>
            <person name="Zappacosta D."/>
            <person name="Garbus I."/>
            <person name="Selva J.P."/>
            <person name="Gallo C.A."/>
            <person name="Diaz A."/>
            <person name="Albertini E."/>
            <person name="Caccamo M."/>
            <person name="Echenique V."/>
        </authorList>
    </citation>
    <scope>NUCLEOTIDE SEQUENCE [LARGE SCALE GENOMIC DNA]</scope>
    <source>
        <strain evidence="3">cv. Victoria</strain>
        <tissue evidence="2">Leaf</tissue>
    </source>
</reference>
<evidence type="ECO:0000256" key="1">
    <source>
        <dbReference type="SAM" id="MobiDB-lite"/>
    </source>
</evidence>
<feature type="compositionally biased region" description="Polar residues" evidence="1">
    <location>
        <begin position="1"/>
        <end position="12"/>
    </location>
</feature>
<organism evidence="2 3">
    <name type="scientific">Eragrostis curvula</name>
    <name type="common">weeping love grass</name>
    <dbReference type="NCBI Taxonomy" id="38414"/>
    <lineage>
        <taxon>Eukaryota</taxon>
        <taxon>Viridiplantae</taxon>
        <taxon>Streptophyta</taxon>
        <taxon>Embryophyta</taxon>
        <taxon>Tracheophyta</taxon>
        <taxon>Spermatophyta</taxon>
        <taxon>Magnoliopsida</taxon>
        <taxon>Liliopsida</taxon>
        <taxon>Poales</taxon>
        <taxon>Poaceae</taxon>
        <taxon>PACMAD clade</taxon>
        <taxon>Chloridoideae</taxon>
        <taxon>Eragrostideae</taxon>
        <taxon>Eragrostidinae</taxon>
        <taxon>Eragrostis</taxon>
    </lineage>
</organism>
<keyword evidence="3" id="KW-1185">Reference proteome</keyword>
<proteinExistence type="predicted"/>
<accession>A0A5J9T7K8</accession>